<sequence length="268" mass="28945">MIRSRAVPTNGLSPVYDETGAASARFLLWLAAQTGGTAGNRVASAAYAPHERCSLELVEDVVERLAGLGWIAVHNDSGAVPPLVSPTGTGLAEAHAWDEAYADRDARRRYAKAALFAWWDRAGQHRSGEPNAEAFLWAREAFYCGRQLEFEDLKYARDHLDLPTPVHFTVAEQGAGVFLSFEQLAQLVQASRPDLSESDSEVRQVRELAGALTEASRRGAEPDAGTVERFLQHSRDLVQAGGRGAGSMSREMGSGIVSDIIRSVLGLG</sequence>
<proteinExistence type="predicted"/>
<protein>
    <submittedName>
        <fullName evidence="1">Uncharacterized protein</fullName>
    </submittedName>
</protein>
<reference evidence="1 2" key="1">
    <citation type="submission" date="2020-10" db="EMBL/GenBank/DDBJ databases">
        <title>Streptomyces ferrugineus complate genome analysis.</title>
        <authorList>
            <person name="Anwar N."/>
        </authorList>
    </citation>
    <scope>NUCLEOTIDE SEQUENCE [LARGE SCALE GENOMIC DNA]</scope>
    <source>
        <strain evidence="1 2">CCTCC AA2014009</strain>
    </source>
</reference>
<accession>A0A7M2SFS6</accession>
<dbReference type="RefSeq" id="WP_194039506.1">
    <property type="nucleotide sequence ID" value="NZ_CP063373.1"/>
</dbReference>
<evidence type="ECO:0000313" key="1">
    <source>
        <dbReference type="EMBL" id="QOV34635.1"/>
    </source>
</evidence>
<evidence type="ECO:0000313" key="2">
    <source>
        <dbReference type="Proteomes" id="UP000594205"/>
    </source>
</evidence>
<gene>
    <name evidence="1" type="ORF">IM697_31655</name>
</gene>
<dbReference type="Proteomes" id="UP000594205">
    <property type="component" value="Chromosome"/>
</dbReference>
<name>A0A7M2SFS6_9ACTN</name>
<keyword evidence="2" id="KW-1185">Reference proteome</keyword>
<organism evidence="1 2">
    <name type="scientific">Streptomyces ferrugineus</name>
    <dbReference type="NCBI Taxonomy" id="1413221"/>
    <lineage>
        <taxon>Bacteria</taxon>
        <taxon>Bacillati</taxon>
        <taxon>Actinomycetota</taxon>
        <taxon>Actinomycetes</taxon>
        <taxon>Kitasatosporales</taxon>
        <taxon>Streptomycetaceae</taxon>
        <taxon>Streptomyces</taxon>
    </lineage>
</organism>
<dbReference type="EMBL" id="CP063373">
    <property type="protein sequence ID" value="QOV34635.1"/>
    <property type="molecule type" value="Genomic_DNA"/>
</dbReference>
<dbReference type="KEGG" id="sfeu:IM697_31655"/>
<dbReference type="AlphaFoldDB" id="A0A7M2SFS6"/>